<dbReference type="EMBL" id="JAUUTY010001697">
    <property type="protein sequence ID" value="KAK1553500.1"/>
    <property type="molecule type" value="Genomic_DNA"/>
</dbReference>
<evidence type="ECO:0000256" key="2">
    <source>
        <dbReference type="ARBA" id="ARBA00007809"/>
    </source>
</evidence>
<dbReference type="PANTHER" id="PTHR10791:SF242">
    <property type="entry name" value="BIDIRECTIONAL SUGAR TRANSPORTER SWEET"/>
    <property type="match status" value="1"/>
</dbReference>
<feature type="transmembrane region" description="Helical" evidence="11">
    <location>
        <begin position="150"/>
        <end position="170"/>
    </location>
</feature>
<dbReference type="AlphaFoldDB" id="A0AAD8UUT2"/>
<keyword evidence="6 11" id="KW-0812">Transmembrane</keyword>
<name>A0AAD8UUT2_LOLMU</name>
<keyword evidence="13" id="KW-1185">Reference proteome</keyword>
<dbReference type="PANTHER" id="PTHR10791">
    <property type="entry name" value="RAG1-ACTIVATING PROTEIN 1"/>
    <property type="match status" value="1"/>
</dbReference>
<dbReference type="InterPro" id="IPR047664">
    <property type="entry name" value="SWEET"/>
</dbReference>
<reference evidence="12" key="1">
    <citation type="submission" date="2023-07" db="EMBL/GenBank/DDBJ databases">
        <title>A chromosome-level genome assembly of Lolium multiflorum.</title>
        <authorList>
            <person name="Chen Y."/>
            <person name="Copetti D."/>
            <person name="Kolliker R."/>
            <person name="Studer B."/>
        </authorList>
    </citation>
    <scope>NUCLEOTIDE SEQUENCE</scope>
    <source>
        <strain evidence="12">02402/16</strain>
        <tissue evidence="12">Leaf</tissue>
    </source>
</reference>
<accession>A0AAD8UUT2</accession>
<dbReference type="Gene3D" id="1.20.1280.290">
    <property type="match status" value="1"/>
</dbReference>
<keyword evidence="10" id="KW-0175">Coiled coil</keyword>
<feature type="transmembrane region" description="Helical" evidence="11">
    <location>
        <begin position="19"/>
        <end position="40"/>
    </location>
</feature>
<sequence length="173" mass="20021">MISSDAASKMISPDVARNFVGNVISFGLFLSPLPMFWRIIKNKDLDEFKSDPYLATLLNCKLWVFYDILCVIFGSKMYASLIAGGIGCQVFKWIDDPLDARHKELVRDLRDAVWDRDEEIERLQVEIERLQEEKFLLAARKQSNPEPKKMRGFMVWVLSVAFVICCTWVMCTN</sequence>
<evidence type="ECO:0000256" key="4">
    <source>
        <dbReference type="ARBA" id="ARBA00022475"/>
    </source>
</evidence>
<evidence type="ECO:0000256" key="1">
    <source>
        <dbReference type="ARBA" id="ARBA00004651"/>
    </source>
</evidence>
<evidence type="ECO:0000256" key="6">
    <source>
        <dbReference type="ARBA" id="ARBA00022692"/>
    </source>
</evidence>
<dbReference type="Pfam" id="PF03083">
    <property type="entry name" value="MtN3_slv"/>
    <property type="match status" value="1"/>
</dbReference>
<evidence type="ECO:0000256" key="8">
    <source>
        <dbReference type="ARBA" id="ARBA00022989"/>
    </source>
</evidence>
<feature type="transmembrane region" description="Helical" evidence="11">
    <location>
        <begin position="52"/>
        <end position="73"/>
    </location>
</feature>
<keyword evidence="3" id="KW-0813">Transport</keyword>
<evidence type="ECO:0000256" key="9">
    <source>
        <dbReference type="ARBA" id="ARBA00023136"/>
    </source>
</evidence>
<evidence type="ECO:0000313" key="12">
    <source>
        <dbReference type="EMBL" id="KAK1553500.1"/>
    </source>
</evidence>
<evidence type="ECO:0000256" key="7">
    <source>
        <dbReference type="ARBA" id="ARBA00022737"/>
    </source>
</evidence>
<keyword evidence="9 11" id="KW-0472">Membrane</keyword>
<keyword evidence="8 11" id="KW-1133">Transmembrane helix</keyword>
<gene>
    <name evidence="12" type="ORF">QYE76_072056</name>
</gene>
<evidence type="ECO:0000256" key="10">
    <source>
        <dbReference type="SAM" id="Coils"/>
    </source>
</evidence>
<evidence type="ECO:0000256" key="3">
    <source>
        <dbReference type="ARBA" id="ARBA00022448"/>
    </source>
</evidence>
<comment type="similarity">
    <text evidence="2">Belongs to the SWEET sugar transporter family.</text>
</comment>
<proteinExistence type="inferred from homology"/>
<keyword evidence="7" id="KW-0677">Repeat</keyword>
<dbReference type="InterPro" id="IPR004316">
    <property type="entry name" value="SWEET_rpt"/>
</dbReference>
<evidence type="ECO:0000313" key="13">
    <source>
        <dbReference type="Proteomes" id="UP001231189"/>
    </source>
</evidence>
<dbReference type="Proteomes" id="UP001231189">
    <property type="component" value="Unassembled WGS sequence"/>
</dbReference>
<protein>
    <submittedName>
        <fullName evidence="12">Uncharacterized protein</fullName>
    </submittedName>
</protein>
<evidence type="ECO:0000256" key="5">
    <source>
        <dbReference type="ARBA" id="ARBA00022597"/>
    </source>
</evidence>
<dbReference type="GO" id="GO:0051119">
    <property type="term" value="F:sugar transmembrane transporter activity"/>
    <property type="evidence" value="ECO:0007669"/>
    <property type="project" value="InterPro"/>
</dbReference>
<keyword evidence="4" id="KW-1003">Cell membrane</keyword>
<evidence type="ECO:0000256" key="11">
    <source>
        <dbReference type="SAM" id="Phobius"/>
    </source>
</evidence>
<organism evidence="12 13">
    <name type="scientific">Lolium multiflorum</name>
    <name type="common">Italian ryegrass</name>
    <name type="synonym">Lolium perenne subsp. multiflorum</name>
    <dbReference type="NCBI Taxonomy" id="4521"/>
    <lineage>
        <taxon>Eukaryota</taxon>
        <taxon>Viridiplantae</taxon>
        <taxon>Streptophyta</taxon>
        <taxon>Embryophyta</taxon>
        <taxon>Tracheophyta</taxon>
        <taxon>Spermatophyta</taxon>
        <taxon>Magnoliopsida</taxon>
        <taxon>Liliopsida</taxon>
        <taxon>Poales</taxon>
        <taxon>Poaceae</taxon>
        <taxon>BOP clade</taxon>
        <taxon>Pooideae</taxon>
        <taxon>Poodae</taxon>
        <taxon>Poeae</taxon>
        <taxon>Poeae Chloroplast Group 2 (Poeae type)</taxon>
        <taxon>Loliodinae</taxon>
        <taxon>Loliinae</taxon>
        <taxon>Lolium</taxon>
    </lineage>
</organism>
<keyword evidence="5" id="KW-0762">Sugar transport</keyword>
<dbReference type="GO" id="GO:0005886">
    <property type="term" value="C:plasma membrane"/>
    <property type="evidence" value="ECO:0007669"/>
    <property type="project" value="UniProtKB-SubCell"/>
</dbReference>
<comment type="caution">
    <text evidence="12">The sequence shown here is derived from an EMBL/GenBank/DDBJ whole genome shotgun (WGS) entry which is preliminary data.</text>
</comment>
<feature type="coiled-coil region" evidence="10">
    <location>
        <begin position="113"/>
        <end position="140"/>
    </location>
</feature>
<comment type="subcellular location">
    <subcellularLocation>
        <location evidence="1">Cell membrane</location>
        <topology evidence="1">Multi-pass membrane protein</topology>
    </subcellularLocation>
</comment>